<gene>
    <name evidence="1" type="ordered locus">Clocel_1974</name>
</gene>
<sequence>MKKANMYIANTSSDTIHVIDYNELQIVDEISLCNQNRTYGPCSICDYKESIIASNLYDNSITIIQKRKPHLMETYYIGSACCDVKVFGDKAYIICADSNTLVEFNLIDKEIVEIIPLGNCPSYIELCKQKGILAICNVLSDEVIIMDVNDKKNYLKIIVGANPIKVRFSMVGDLLYVCESNFTGDSHGIVSIVSLKSKQIIERIPVGQLPLDIMVYKNYLFVSCYGDGSVRIIDINTKIEVGRIMVGGMPKDIFKINEHIYINEHLSKSLLKVQLKEENKKAIFLGGEANGIILA</sequence>
<dbReference type="STRING" id="573061.Clocel_1974"/>
<dbReference type="InterPro" id="IPR011048">
    <property type="entry name" value="Haem_d1_sf"/>
</dbReference>
<dbReference type="Gene3D" id="2.130.10.10">
    <property type="entry name" value="YVTN repeat-like/Quinoprotein amine dehydrogenase"/>
    <property type="match status" value="1"/>
</dbReference>
<dbReference type="HOGENOM" id="CLU_079908_0_0_9"/>
<proteinExistence type="predicted"/>
<dbReference type="SUPFAM" id="SSF51004">
    <property type="entry name" value="C-terminal (heme d1) domain of cytochrome cd1-nitrite reductase"/>
    <property type="match status" value="1"/>
</dbReference>
<accession>D9SLY7</accession>
<dbReference type="InterPro" id="IPR051200">
    <property type="entry name" value="Host-pathogen_enzymatic-act"/>
</dbReference>
<dbReference type="OrthoDB" id="1706639at2"/>
<dbReference type="AlphaFoldDB" id="D9SLY7"/>
<dbReference type="InterPro" id="IPR015943">
    <property type="entry name" value="WD40/YVTN_repeat-like_dom_sf"/>
</dbReference>
<dbReference type="Proteomes" id="UP000002730">
    <property type="component" value="Chromosome"/>
</dbReference>
<evidence type="ECO:0008006" key="3">
    <source>
        <dbReference type="Google" id="ProtNLM"/>
    </source>
</evidence>
<evidence type="ECO:0000313" key="1">
    <source>
        <dbReference type="EMBL" id="ADL51718.1"/>
    </source>
</evidence>
<dbReference type="PANTHER" id="PTHR47197">
    <property type="entry name" value="PROTEIN NIRF"/>
    <property type="match status" value="1"/>
</dbReference>
<keyword evidence="2" id="KW-1185">Reference proteome</keyword>
<dbReference type="PANTHER" id="PTHR47197:SF3">
    <property type="entry name" value="DIHYDRO-HEME D1 DEHYDROGENASE"/>
    <property type="match status" value="1"/>
</dbReference>
<dbReference type="KEGG" id="ccb:Clocel_1974"/>
<protein>
    <recommendedName>
        <fullName evidence="3">40-residue YVTN family beta-propeller repeat protein</fullName>
    </recommendedName>
</protein>
<reference evidence="1 2" key="1">
    <citation type="submission" date="2010-08" db="EMBL/GenBank/DDBJ databases">
        <title>Complete sequence of Clostridium cellulovorans 743B.</title>
        <authorList>
            <consortium name="US DOE Joint Genome Institute"/>
            <person name="Lucas S."/>
            <person name="Copeland A."/>
            <person name="Lapidus A."/>
            <person name="Cheng J.-F."/>
            <person name="Bruce D."/>
            <person name="Goodwin L."/>
            <person name="Pitluck S."/>
            <person name="Chertkov O."/>
            <person name="Detter J.C."/>
            <person name="Han C."/>
            <person name="Tapia R."/>
            <person name="Land M."/>
            <person name="Hauser L."/>
            <person name="Chang Y.-J."/>
            <person name="Jeffries C."/>
            <person name="Kyrpides N."/>
            <person name="Ivanova N."/>
            <person name="Mikhailova N."/>
            <person name="Hemme C.L."/>
            <person name="Woyke T."/>
        </authorList>
    </citation>
    <scope>NUCLEOTIDE SEQUENCE [LARGE SCALE GENOMIC DNA]</scope>
    <source>
        <strain evidence="2">ATCC 35296 / DSM 3052 / OCM 3 / 743B</strain>
    </source>
</reference>
<dbReference type="EMBL" id="CP002160">
    <property type="protein sequence ID" value="ADL51718.1"/>
    <property type="molecule type" value="Genomic_DNA"/>
</dbReference>
<evidence type="ECO:0000313" key="2">
    <source>
        <dbReference type="Proteomes" id="UP000002730"/>
    </source>
</evidence>
<organism evidence="1 2">
    <name type="scientific">Clostridium cellulovorans (strain ATCC 35296 / DSM 3052 / OCM 3 / 743B)</name>
    <dbReference type="NCBI Taxonomy" id="573061"/>
    <lineage>
        <taxon>Bacteria</taxon>
        <taxon>Bacillati</taxon>
        <taxon>Bacillota</taxon>
        <taxon>Clostridia</taxon>
        <taxon>Eubacteriales</taxon>
        <taxon>Clostridiaceae</taxon>
        <taxon>Clostridium</taxon>
    </lineage>
</organism>
<dbReference type="RefSeq" id="WP_010077061.1">
    <property type="nucleotide sequence ID" value="NC_014393.1"/>
</dbReference>
<name>D9SLY7_CLOC7</name>
<dbReference type="eggNOG" id="COG3391">
    <property type="taxonomic scope" value="Bacteria"/>
</dbReference>